<name>A0AAN8NLC7_9PEZI</name>
<dbReference type="AlphaFoldDB" id="A0AAN8NLC7"/>
<keyword evidence="4" id="KW-1185">Reference proteome</keyword>
<gene>
    <name evidence="3" type="ORF">TWF718_003066</name>
</gene>
<keyword evidence="2" id="KW-1133">Transmembrane helix</keyword>
<protein>
    <submittedName>
        <fullName evidence="3">Uncharacterized protein</fullName>
    </submittedName>
</protein>
<dbReference type="Proteomes" id="UP001313282">
    <property type="component" value="Unassembled WGS sequence"/>
</dbReference>
<reference evidence="3 4" key="1">
    <citation type="submission" date="2019-10" db="EMBL/GenBank/DDBJ databases">
        <authorList>
            <person name="Palmer J.M."/>
        </authorList>
    </citation>
    <scope>NUCLEOTIDE SEQUENCE [LARGE SCALE GENOMIC DNA]</scope>
    <source>
        <strain evidence="3 4">TWF718</strain>
    </source>
</reference>
<evidence type="ECO:0000313" key="4">
    <source>
        <dbReference type="Proteomes" id="UP001313282"/>
    </source>
</evidence>
<accession>A0AAN8NLC7</accession>
<evidence type="ECO:0000256" key="2">
    <source>
        <dbReference type="SAM" id="Phobius"/>
    </source>
</evidence>
<sequence>MAEKRNKVRKATPQTDHRKKSQGDDQGSGATGSTLALQTQRKQQSSTKVPRGATLEPIVEISSPMGSKQDLDPDSGSEASKPGYEAQEFDQDKRREGVYSPTTEPDTESEGEDINRVDLQDPHFLQAERDSFPRIKAFLPSDSEADYDDDDDDDDELLDRWATYPALRSVKNLRTLVRPNESIKVKDRMKDQDDLHEYQDSFYNPEELYNRLDRMRNDSGGRNGEGYTIEEIIGYREDENEKERVEWILWTVGAIFVVLIAVVITALGLGWRPLSVCGQTSHESPQHTNAPRNIPQAPQRLQVAPSNFTGMKGIVSNVFRAAGILDKMFATAGLRSFTKKVAEKTSWGDGKNGGWKELVLGFGAKKKKQGLW</sequence>
<evidence type="ECO:0000313" key="3">
    <source>
        <dbReference type="EMBL" id="KAK6330869.1"/>
    </source>
</evidence>
<feature type="transmembrane region" description="Helical" evidence="2">
    <location>
        <begin position="247"/>
        <end position="271"/>
    </location>
</feature>
<feature type="compositionally biased region" description="Polar residues" evidence="1">
    <location>
        <begin position="31"/>
        <end position="48"/>
    </location>
</feature>
<organism evidence="3 4">
    <name type="scientific">Orbilia javanica</name>
    <dbReference type="NCBI Taxonomy" id="47235"/>
    <lineage>
        <taxon>Eukaryota</taxon>
        <taxon>Fungi</taxon>
        <taxon>Dikarya</taxon>
        <taxon>Ascomycota</taxon>
        <taxon>Pezizomycotina</taxon>
        <taxon>Orbiliomycetes</taxon>
        <taxon>Orbiliales</taxon>
        <taxon>Orbiliaceae</taxon>
        <taxon>Orbilia</taxon>
    </lineage>
</organism>
<comment type="caution">
    <text evidence="3">The sequence shown here is derived from an EMBL/GenBank/DDBJ whole genome shotgun (WGS) entry which is preliminary data.</text>
</comment>
<feature type="region of interest" description="Disordered" evidence="1">
    <location>
        <begin position="1"/>
        <end position="115"/>
    </location>
</feature>
<keyword evidence="2" id="KW-0812">Transmembrane</keyword>
<proteinExistence type="predicted"/>
<keyword evidence="2" id="KW-0472">Membrane</keyword>
<dbReference type="EMBL" id="JAVHNR010000011">
    <property type="protein sequence ID" value="KAK6330869.1"/>
    <property type="molecule type" value="Genomic_DNA"/>
</dbReference>
<evidence type="ECO:0000256" key="1">
    <source>
        <dbReference type="SAM" id="MobiDB-lite"/>
    </source>
</evidence>
<feature type="compositionally biased region" description="Basic residues" evidence="1">
    <location>
        <begin position="1"/>
        <end position="10"/>
    </location>
</feature>